<dbReference type="RefSeq" id="WP_024856017.1">
    <property type="nucleotide sequence ID" value="NZ_JEOB01000002.1"/>
</dbReference>
<keyword evidence="1" id="KW-0812">Transmembrane</keyword>
<feature type="transmembrane region" description="Helical" evidence="1">
    <location>
        <begin position="112"/>
        <end position="132"/>
    </location>
</feature>
<evidence type="ECO:0000256" key="1">
    <source>
        <dbReference type="SAM" id="Phobius"/>
    </source>
</evidence>
<keyword evidence="1" id="KW-1133">Transmembrane helix</keyword>
<evidence type="ECO:0000313" key="5">
    <source>
        <dbReference type="Proteomes" id="UP000021369"/>
    </source>
</evidence>
<gene>
    <name evidence="4" type="ORF">RASY3_08515</name>
    <name evidence="3" type="ORF">RASY3_18900</name>
</gene>
<protein>
    <recommendedName>
        <fullName evidence="2">DUF3592 domain-containing protein</fullName>
    </recommendedName>
</protein>
<dbReference type="InterPro" id="IPR021994">
    <property type="entry name" value="DUF3592"/>
</dbReference>
<name>A0A011VTY0_RUMAL</name>
<sequence>MKKFQFTFRIIFCVLFIIGGIVTATMFSSLQHKIEHRCTEYVYGKVMTVELNKNKKSRSFHTTVQFELDGKTIIDESNSSTQLTEGESVKVMYDPDDHNVYYIPELYTSSKTLIICGFGLIGIGIIVLIKALKNRT</sequence>
<dbReference type="Proteomes" id="UP000021369">
    <property type="component" value="Unassembled WGS sequence"/>
</dbReference>
<reference evidence="3 5" key="1">
    <citation type="submission" date="2013-06" db="EMBL/GenBank/DDBJ databases">
        <title>Rumen cellulosomics: divergent fiber-degrading strategies revealed by comparative genome-wide analysis of six Ruminococcal strains.</title>
        <authorList>
            <person name="Dassa B."/>
            <person name="Borovok I."/>
            <person name="Lamed R."/>
            <person name="Flint H."/>
            <person name="Yeoman C.J."/>
            <person name="White B."/>
            <person name="Bayer E.A."/>
        </authorList>
    </citation>
    <scope>NUCLEOTIDE SEQUENCE [LARGE SCALE GENOMIC DNA]</scope>
    <source>
        <strain evidence="3 5">SY3</strain>
    </source>
</reference>
<dbReference type="EMBL" id="JEOB01000002">
    <property type="protein sequence ID" value="EXM40235.1"/>
    <property type="molecule type" value="Genomic_DNA"/>
</dbReference>
<accession>A0A011VTY0</accession>
<dbReference type="PATRIC" id="fig|1341156.4.peg.1007"/>
<evidence type="ECO:0000313" key="3">
    <source>
        <dbReference type="EMBL" id="EXM38721.1"/>
    </source>
</evidence>
<proteinExistence type="predicted"/>
<evidence type="ECO:0000313" key="4">
    <source>
        <dbReference type="EMBL" id="EXM40235.1"/>
    </source>
</evidence>
<dbReference type="AlphaFoldDB" id="A0A011VTY0"/>
<dbReference type="OrthoDB" id="1826974at2"/>
<organism evidence="3 5">
    <name type="scientific">Ruminococcus albus SY3</name>
    <dbReference type="NCBI Taxonomy" id="1341156"/>
    <lineage>
        <taxon>Bacteria</taxon>
        <taxon>Bacillati</taxon>
        <taxon>Bacillota</taxon>
        <taxon>Clostridia</taxon>
        <taxon>Eubacteriales</taxon>
        <taxon>Oscillospiraceae</taxon>
        <taxon>Ruminococcus</taxon>
    </lineage>
</organism>
<feature type="domain" description="DUF3592" evidence="2">
    <location>
        <begin position="44"/>
        <end position="99"/>
    </location>
</feature>
<dbReference type="Pfam" id="PF12158">
    <property type="entry name" value="DUF3592"/>
    <property type="match status" value="1"/>
</dbReference>
<evidence type="ECO:0000259" key="2">
    <source>
        <dbReference type="Pfam" id="PF12158"/>
    </source>
</evidence>
<dbReference type="EMBL" id="JEOB01000004">
    <property type="protein sequence ID" value="EXM38721.1"/>
    <property type="molecule type" value="Genomic_DNA"/>
</dbReference>
<comment type="caution">
    <text evidence="3">The sequence shown here is derived from an EMBL/GenBank/DDBJ whole genome shotgun (WGS) entry which is preliminary data.</text>
</comment>
<keyword evidence="1" id="KW-0472">Membrane</keyword>
<feature type="transmembrane region" description="Helical" evidence="1">
    <location>
        <begin position="6"/>
        <end position="27"/>
    </location>
</feature>
<keyword evidence="5" id="KW-1185">Reference proteome</keyword>